<dbReference type="GO" id="GO:1990573">
    <property type="term" value="P:potassium ion import across plasma membrane"/>
    <property type="evidence" value="ECO:0007669"/>
    <property type="project" value="TreeGrafter"/>
</dbReference>
<organism evidence="12 13">
    <name type="scientific">Rhizodiscina lignyota</name>
    <dbReference type="NCBI Taxonomy" id="1504668"/>
    <lineage>
        <taxon>Eukaryota</taxon>
        <taxon>Fungi</taxon>
        <taxon>Dikarya</taxon>
        <taxon>Ascomycota</taxon>
        <taxon>Pezizomycotina</taxon>
        <taxon>Dothideomycetes</taxon>
        <taxon>Pleosporomycetidae</taxon>
        <taxon>Aulographales</taxon>
        <taxon>Rhizodiscinaceae</taxon>
        <taxon>Rhizodiscina</taxon>
    </lineage>
</organism>
<feature type="transmembrane region" description="Helical" evidence="11">
    <location>
        <begin position="661"/>
        <end position="685"/>
    </location>
</feature>
<dbReference type="NCBIfam" id="TIGR00934">
    <property type="entry name" value="2a38euk"/>
    <property type="match status" value="1"/>
</dbReference>
<feature type="compositionally biased region" description="Basic and acidic residues" evidence="10">
    <location>
        <begin position="195"/>
        <end position="206"/>
    </location>
</feature>
<dbReference type="GO" id="GO:0030007">
    <property type="term" value="P:intracellular potassium ion homeostasis"/>
    <property type="evidence" value="ECO:0007669"/>
    <property type="project" value="InterPro"/>
</dbReference>
<evidence type="ECO:0000256" key="7">
    <source>
        <dbReference type="ARBA" id="ARBA00022989"/>
    </source>
</evidence>
<dbReference type="GO" id="GO:0140107">
    <property type="term" value="F:high-affinity potassium ion transmembrane transporter activity"/>
    <property type="evidence" value="ECO:0007669"/>
    <property type="project" value="TreeGrafter"/>
</dbReference>
<dbReference type="PANTHER" id="PTHR31064">
    <property type="entry name" value="POTASSIUM TRANSPORT PROTEIN DDB_G0292412-RELATED"/>
    <property type="match status" value="1"/>
</dbReference>
<dbReference type="Pfam" id="PF02386">
    <property type="entry name" value="TrkH"/>
    <property type="match status" value="1"/>
</dbReference>
<feature type="compositionally biased region" description="Basic and acidic residues" evidence="10">
    <location>
        <begin position="116"/>
        <end position="140"/>
    </location>
</feature>
<dbReference type="InterPro" id="IPR003445">
    <property type="entry name" value="Cat_transpt"/>
</dbReference>
<evidence type="ECO:0008006" key="14">
    <source>
        <dbReference type="Google" id="ProtNLM"/>
    </source>
</evidence>
<name>A0A9P4M2D1_9PEZI</name>
<dbReference type="EMBL" id="ML978134">
    <property type="protein sequence ID" value="KAF2094405.1"/>
    <property type="molecule type" value="Genomic_DNA"/>
</dbReference>
<evidence type="ECO:0000256" key="4">
    <source>
        <dbReference type="ARBA" id="ARBA00022538"/>
    </source>
</evidence>
<feature type="region of interest" description="Disordered" evidence="10">
    <location>
        <begin position="108"/>
        <end position="320"/>
    </location>
</feature>
<keyword evidence="9 11" id="KW-0472">Membrane</keyword>
<feature type="compositionally biased region" description="Basic and acidic residues" evidence="10">
    <location>
        <begin position="273"/>
        <end position="286"/>
    </location>
</feature>
<feature type="compositionally biased region" description="Polar residues" evidence="10">
    <location>
        <begin position="169"/>
        <end position="193"/>
    </location>
</feature>
<evidence type="ECO:0000256" key="3">
    <source>
        <dbReference type="ARBA" id="ARBA00022448"/>
    </source>
</evidence>
<feature type="compositionally biased region" description="Polar residues" evidence="10">
    <location>
        <begin position="142"/>
        <end position="152"/>
    </location>
</feature>
<feature type="transmembrane region" description="Helical" evidence="11">
    <location>
        <begin position="575"/>
        <end position="595"/>
    </location>
</feature>
<dbReference type="InterPro" id="IPR015958">
    <property type="entry name" value="Trk1_fungi"/>
</dbReference>
<feature type="non-terminal residue" evidence="12">
    <location>
        <position position="761"/>
    </location>
</feature>
<dbReference type="GO" id="GO:0005886">
    <property type="term" value="C:plasma membrane"/>
    <property type="evidence" value="ECO:0007669"/>
    <property type="project" value="InterPro"/>
</dbReference>
<keyword evidence="3" id="KW-0813">Transport</keyword>
<proteinExistence type="inferred from homology"/>
<dbReference type="OrthoDB" id="9999863at2759"/>
<dbReference type="AlphaFoldDB" id="A0A9P4M2D1"/>
<feature type="transmembrane region" description="Helical" evidence="11">
    <location>
        <begin position="69"/>
        <end position="92"/>
    </location>
</feature>
<sequence>SLPFFRHFNFIVLHYIYLIFLVMLGSVIVYGVGGMSYTDALFFASGASTQSGLNTIDINNLFLSQQVTLLLIAFVANPIWINAMVVFIRLYWFEKRFQNVVRDARAFRRTRTRSRTKSEMRADLDQDREERGVGGREIRVLRSQNGDANMNGKSKESESDSDIAVQGQARGSTLHDGTQTPEAQSPGSPSSPNLDVERMPQQRTREQNIAFLQNQRNHKAKIRVPGPRDFDRGEIPRHVEEDEDEIDHTVSGDEDETKRAKRVTSNDPNELNLDDHPLKSETEPQKKGHPHLTWVPNLSNIISPRRSKDGDDDNKSMQLRRRGRTGTFTSFLSGRSDRERDPIPYLSYAPTIGRNSLFIDLTEDQREELGGVEYRALKTLAWILTIYYLGFHMLGLVCFWPWILHTSYKSVPEAVSQNPTWWGIFTAMSHFTDLGFTLTPDSMSSFQKAVFPLLIGSFLIVIGNTGFPCMLRFVIWAQSKMVTYGTPLYEELQFLLDHPRRCFTLLFPKQATWWLFAILVILNAIDIIFFIILDLNDDVVTVLPGGIRFLDGVYQAFSTRTAGFSVVSLAQLHPAIQVSYLIMMYISVYPIAISIRRTNVYEEKSLGIYGKGEEETENEGETSYIGAHLRRQLSFDLWYVFLGLFIVCIVEGDKLQNNSDYAFTIFACLFEIVSAYGTVGLSLGYPGTNASFSAQFRVLSKLVIIAMQLRGRHRGLPYALDRAILLPSESLQRKEAEEAARMAARRPSHLSGMEAFSGQAS</sequence>
<dbReference type="PANTHER" id="PTHR31064:SF30">
    <property type="entry name" value="HIGH-AFFINITY POTASSIUM TRANSPORT PROTEIN-RELATED"/>
    <property type="match status" value="1"/>
</dbReference>
<feature type="compositionally biased region" description="Basic and acidic residues" evidence="10">
    <location>
        <begin position="226"/>
        <end position="240"/>
    </location>
</feature>
<evidence type="ECO:0000256" key="11">
    <source>
        <dbReference type="SAM" id="Phobius"/>
    </source>
</evidence>
<protein>
    <recommendedName>
        <fullName evidence="14">Potassium transport protein</fullName>
    </recommendedName>
</protein>
<keyword evidence="8" id="KW-0406">Ion transport</keyword>
<keyword evidence="4" id="KW-0633">Potassium transport</keyword>
<evidence type="ECO:0000313" key="13">
    <source>
        <dbReference type="Proteomes" id="UP000799772"/>
    </source>
</evidence>
<evidence type="ECO:0000256" key="10">
    <source>
        <dbReference type="SAM" id="MobiDB-lite"/>
    </source>
</evidence>
<feature type="transmembrane region" description="Helical" evidence="11">
    <location>
        <begin position="511"/>
        <end position="533"/>
    </location>
</feature>
<comment type="subcellular location">
    <subcellularLocation>
        <location evidence="1">Membrane</location>
        <topology evidence="1">Multi-pass membrane protein</topology>
    </subcellularLocation>
</comment>
<feature type="compositionally biased region" description="Basic and acidic residues" evidence="10">
    <location>
        <begin position="306"/>
        <end position="315"/>
    </location>
</feature>
<evidence type="ECO:0000313" key="12">
    <source>
        <dbReference type="EMBL" id="KAF2094405.1"/>
    </source>
</evidence>
<feature type="transmembrane region" description="Helical" evidence="11">
    <location>
        <begin position="380"/>
        <end position="403"/>
    </location>
</feature>
<keyword evidence="6" id="KW-0630">Potassium</keyword>
<evidence type="ECO:0000256" key="9">
    <source>
        <dbReference type="ARBA" id="ARBA00023136"/>
    </source>
</evidence>
<keyword evidence="7 11" id="KW-1133">Transmembrane helix</keyword>
<reference evidence="12" key="1">
    <citation type="journal article" date="2020" name="Stud. Mycol.">
        <title>101 Dothideomycetes genomes: a test case for predicting lifestyles and emergence of pathogens.</title>
        <authorList>
            <person name="Haridas S."/>
            <person name="Albert R."/>
            <person name="Binder M."/>
            <person name="Bloem J."/>
            <person name="Labutti K."/>
            <person name="Salamov A."/>
            <person name="Andreopoulos B."/>
            <person name="Baker S."/>
            <person name="Barry K."/>
            <person name="Bills G."/>
            <person name="Bluhm B."/>
            <person name="Cannon C."/>
            <person name="Castanera R."/>
            <person name="Culley D."/>
            <person name="Daum C."/>
            <person name="Ezra D."/>
            <person name="Gonzalez J."/>
            <person name="Henrissat B."/>
            <person name="Kuo A."/>
            <person name="Liang C."/>
            <person name="Lipzen A."/>
            <person name="Lutzoni F."/>
            <person name="Magnuson J."/>
            <person name="Mondo S."/>
            <person name="Nolan M."/>
            <person name="Ohm R."/>
            <person name="Pangilinan J."/>
            <person name="Park H.-J."/>
            <person name="Ramirez L."/>
            <person name="Alfaro M."/>
            <person name="Sun H."/>
            <person name="Tritt A."/>
            <person name="Yoshinaga Y."/>
            <person name="Zwiers L.-H."/>
            <person name="Turgeon B."/>
            <person name="Goodwin S."/>
            <person name="Spatafora J."/>
            <person name="Crous P."/>
            <person name="Grigoriev I."/>
        </authorList>
    </citation>
    <scope>NUCLEOTIDE SEQUENCE</scope>
    <source>
        <strain evidence="12">CBS 133067</strain>
    </source>
</reference>
<evidence type="ECO:0000256" key="6">
    <source>
        <dbReference type="ARBA" id="ARBA00022958"/>
    </source>
</evidence>
<comment type="caution">
    <text evidence="12">The sequence shown here is derived from an EMBL/GenBank/DDBJ whole genome shotgun (WGS) entry which is preliminary data.</text>
</comment>
<gene>
    <name evidence="12" type="ORF">NA57DRAFT_16393</name>
</gene>
<evidence type="ECO:0000256" key="2">
    <source>
        <dbReference type="ARBA" id="ARBA00009137"/>
    </source>
</evidence>
<dbReference type="InterPro" id="IPR051143">
    <property type="entry name" value="TrkH_K-transport"/>
</dbReference>
<feature type="transmembrane region" description="Helical" evidence="11">
    <location>
        <begin position="12"/>
        <end position="33"/>
    </location>
</feature>
<keyword evidence="13" id="KW-1185">Reference proteome</keyword>
<feature type="non-terminal residue" evidence="12">
    <location>
        <position position="1"/>
    </location>
</feature>
<evidence type="ECO:0000256" key="8">
    <source>
        <dbReference type="ARBA" id="ARBA00023065"/>
    </source>
</evidence>
<dbReference type="Proteomes" id="UP000799772">
    <property type="component" value="Unassembled WGS sequence"/>
</dbReference>
<keyword evidence="5 11" id="KW-0812">Transmembrane</keyword>
<dbReference type="InterPro" id="IPR004773">
    <property type="entry name" value="K/Na_transp_Trk1/HKT1"/>
</dbReference>
<feature type="transmembrane region" description="Helical" evidence="11">
    <location>
        <begin position="449"/>
        <end position="471"/>
    </location>
</feature>
<feature type="transmembrane region" description="Helical" evidence="11">
    <location>
        <begin position="637"/>
        <end position="655"/>
    </location>
</feature>
<dbReference type="PIRSF" id="PIRSF002450">
    <property type="entry name" value="K+_transpter_TRK"/>
    <property type="match status" value="1"/>
</dbReference>
<evidence type="ECO:0000256" key="5">
    <source>
        <dbReference type="ARBA" id="ARBA00022692"/>
    </source>
</evidence>
<evidence type="ECO:0000256" key="1">
    <source>
        <dbReference type="ARBA" id="ARBA00004141"/>
    </source>
</evidence>
<accession>A0A9P4M2D1</accession>
<comment type="similarity">
    <text evidence="2">Belongs to the TrkH potassium transport family.</text>
</comment>